<gene>
    <name evidence="2" type="ORF">L9F63_028196</name>
</gene>
<dbReference type="PANTHER" id="PTHR33887:SF6">
    <property type="entry name" value="CIDE-N DOMAIN-CONTAINING PROTEIN"/>
    <property type="match status" value="1"/>
</dbReference>
<name>A0AAD8EEX9_DIPPU</name>
<reference evidence="2" key="1">
    <citation type="journal article" date="2023" name="IScience">
        <title>Live-bearing cockroach genome reveals convergent evolutionary mechanisms linked to viviparity in insects and beyond.</title>
        <authorList>
            <person name="Fouks B."/>
            <person name="Harrison M.C."/>
            <person name="Mikhailova A.A."/>
            <person name="Marchal E."/>
            <person name="English S."/>
            <person name="Carruthers M."/>
            <person name="Jennings E.C."/>
            <person name="Chiamaka E.L."/>
            <person name="Frigard R.A."/>
            <person name="Pippel M."/>
            <person name="Attardo G.M."/>
            <person name="Benoit J.B."/>
            <person name="Bornberg-Bauer E."/>
            <person name="Tobe S.S."/>
        </authorList>
    </citation>
    <scope>NUCLEOTIDE SEQUENCE</scope>
    <source>
        <strain evidence="2">Stay&amp;Tobe</strain>
    </source>
</reference>
<dbReference type="AlphaFoldDB" id="A0AAD8EEX9"/>
<dbReference type="InterPro" id="IPR039471">
    <property type="entry name" value="CXorf65-like"/>
</dbReference>
<dbReference type="Pfam" id="PF15874">
    <property type="entry name" value="Il2rg"/>
    <property type="match status" value="1"/>
</dbReference>
<feature type="region of interest" description="Disordered" evidence="1">
    <location>
        <begin position="125"/>
        <end position="146"/>
    </location>
</feature>
<evidence type="ECO:0000313" key="2">
    <source>
        <dbReference type="EMBL" id="KAJ9587995.1"/>
    </source>
</evidence>
<evidence type="ECO:0000313" key="3">
    <source>
        <dbReference type="Proteomes" id="UP001233999"/>
    </source>
</evidence>
<comment type="caution">
    <text evidence="2">The sequence shown here is derived from an EMBL/GenBank/DDBJ whole genome shotgun (WGS) entry which is preliminary data.</text>
</comment>
<organism evidence="2 3">
    <name type="scientific">Diploptera punctata</name>
    <name type="common">Pacific beetle cockroach</name>
    <dbReference type="NCBI Taxonomy" id="6984"/>
    <lineage>
        <taxon>Eukaryota</taxon>
        <taxon>Metazoa</taxon>
        <taxon>Ecdysozoa</taxon>
        <taxon>Arthropoda</taxon>
        <taxon>Hexapoda</taxon>
        <taxon>Insecta</taxon>
        <taxon>Pterygota</taxon>
        <taxon>Neoptera</taxon>
        <taxon>Polyneoptera</taxon>
        <taxon>Dictyoptera</taxon>
        <taxon>Blattodea</taxon>
        <taxon>Blaberoidea</taxon>
        <taxon>Blaberidae</taxon>
        <taxon>Diplopterinae</taxon>
        <taxon>Diploptera</taxon>
    </lineage>
</organism>
<reference evidence="2" key="2">
    <citation type="submission" date="2023-05" db="EMBL/GenBank/DDBJ databases">
        <authorList>
            <person name="Fouks B."/>
        </authorList>
    </citation>
    <scope>NUCLEOTIDE SEQUENCE</scope>
    <source>
        <strain evidence="2">Stay&amp;Tobe</strain>
        <tissue evidence="2">Testes</tissue>
    </source>
</reference>
<dbReference type="PANTHER" id="PTHR33887">
    <property type="entry name" value="PB1 DOMAIN-CONTAINING PROTEIN"/>
    <property type="match status" value="1"/>
</dbReference>
<sequence>MILNPNCPVGILLDYIQNVMLQSNIPFTSAEKFEFDLCDENGQLKNLPNLEPWTNGYETGIFTSRATYILVIIEYDVTGTIIRCEPVNKTSHHYNDLVVKIKRQLTSATKQIKIPKLQGLQTSTEKLRKTSDKASELSTSGVNNNF</sequence>
<accession>A0AAD8EEX9</accession>
<feature type="compositionally biased region" description="Basic and acidic residues" evidence="1">
    <location>
        <begin position="125"/>
        <end position="135"/>
    </location>
</feature>
<keyword evidence="3" id="KW-1185">Reference proteome</keyword>
<proteinExistence type="predicted"/>
<dbReference type="Proteomes" id="UP001233999">
    <property type="component" value="Unassembled WGS sequence"/>
</dbReference>
<dbReference type="EMBL" id="JASPKZ010006007">
    <property type="protein sequence ID" value="KAJ9587995.1"/>
    <property type="molecule type" value="Genomic_DNA"/>
</dbReference>
<protein>
    <submittedName>
        <fullName evidence="2">Uncharacterized protein</fullName>
    </submittedName>
</protein>
<feature type="compositionally biased region" description="Polar residues" evidence="1">
    <location>
        <begin position="136"/>
        <end position="146"/>
    </location>
</feature>
<evidence type="ECO:0000256" key="1">
    <source>
        <dbReference type="SAM" id="MobiDB-lite"/>
    </source>
</evidence>